<dbReference type="EMBL" id="BNJQ01000018">
    <property type="protein sequence ID" value="GHP07880.1"/>
    <property type="molecule type" value="Genomic_DNA"/>
</dbReference>
<dbReference type="Proteomes" id="UP000660262">
    <property type="component" value="Unassembled WGS sequence"/>
</dbReference>
<name>A0A830HQ14_9CHLO</name>
<sequence>MYSELLGATIALSQFWLTVDVTLRTSEARRYLTKLRFRVRAGRGCAVACAGMGSFDETVEAGYNSQHGHVHGMLDNYTPNDDVAL</sequence>
<dbReference type="AlphaFoldDB" id="A0A830HQ14"/>
<keyword evidence="2" id="KW-1185">Reference proteome</keyword>
<reference evidence="1" key="1">
    <citation type="submission" date="2020-10" db="EMBL/GenBank/DDBJ databases">
        <title>Unveiling of a novel bifunctional photoreceptor, Dualchrome1, isolated from a cosmopolitan green alga.</title>
        <authorList>
            <person name="Suzuki S."/>
            <person name="Kawachi M."/>
        </authorList>
    </citation>
    <scope>NUCLEOTIDE SEQUENCE</scope>
    <source>
        <strain evidence="1">NIES 2893</strain>
    </source>
</reference>
<protein>
    <submittedName>
        <fullName evidence="1">Uncharacterized protein</fullName>
    </submittedName>
</protein>
<evidence type="ECO:0000313" key="2">
    <source>
        <dbReference type="Proteomes" id="UP000660262"/>
    </source>
</evidence>
<comment type="caution">
    <text evidence="1">The sequence shown here is derived from an EMBL/GenBank/DDBJ whole genome shotgun (WGS) entry which is preliminary data.</text>
</comment>
<proteinExistence type="predicted"/>
<gene>
    <name evidence="1" type="ORF">PPROV_000662200</name>
</gene>
<organism evidence="1 2">
    <name type="scientific">Pycnococcus provasolii</name>
    <dbReference type="NCBI Taxonomy" id="41880"/>
    <lineage>
        <taxon>Eukaryota</taxon>
        <taxon>Viridiplantae</taxon>
        <taxon>Chlorophyta</taxon>
        <taxon>Pseudoscourfieldiophyceae</taxon>
        <taxon>Pseudoscourfieldiales</taxon>
        <taxon>Pycnococcaceae</taxon>
        <taxon>Pycnococcus</taxon>
    </lineage>
</organism>
<evidence type="ECO:0000313" key="1">
    <source>
        <dbReference type="EMBL" id="GHP07880.1"/>
    </source>
</evidence>
<accession>A0A830HQ14</accession>